<dbReference type="AlphaFoldDB" id="A8PX16"/>
<dbReference type="STRING" id="425265.A8PX16"/>
<dbReference type="InParanoid" id="A8PX16"/>
<accession>A8PX16</accession>
<dbReference type="VEuPathDB" id="FungiDB:MGL_1292"/>
<dbReference type="GO" id="GO:0002939">
    <property type="term" value="P:tRNA N1-guanine methylation"/>
    <property type="evidence" value="ECO:0007669"/>
    <property type="project" value="TreeGrafter"/>
</dbReference>
<dbReference type="GO" id="GO:0005634">
    <property type="term" value="C:nucleus"/>
    <property type="evidence" value="ECO:0007669"/>
    <property type="project" value="TreeGrafter"/>
</dbReference>
<evidence type="ECO:0000256" key="4">
    <source>
        <dbReference type="ARBA" id="ARBA00022679"/>
    </source>
</evidence>
<dbReference type="PANTHER" id="PTHR13563:SF13">
    <property type="entry name" value="TRNA METHYLTRANSFERASE 10 HOMOLOG A"/>
    <property type="match status" value="1"/>
</dbReference>
<dbReference type="RefSeq" id="XP_001732024.1">
    <property type="nucleotide sequence ID" value="XM_001731972.1"/>
</dbReference>
<comment type="catalytic activity">
    <reaction evidence="8">
        <text>guanosine(9) in tRNA + S-adenosyl-L-methionine = N(1)-methylguanosine(9) in tRNA + S-adenosyl-L-homocysteine + H(+)</text>
        <dbReference type="Rhea" id="RHEA:43156"/>
        <dbReference type="Rhea" id="RHEA-COMP:10367"/>
        <dbReference type="Rhea" id="RHEA-COMP:10368"/>
        <dbReference type="ChEBI" id="CHEBI:15378"/>
        <dbReference type="ChEBI" id="CHEBI:57856"/>
        <dbReference type="ChEBI" id="CHEBI:59789"/>
        <dbReference type="ChEBI" id="CHEBI:73542"/>
        <dbReference type="ChEBI" id="CHEBI:74269"/>
        <dbReference type="EC" id="2.1.1.221"/>
    </reaction>
</comment>
<proteinExistence type="predicted"/>
<reference evidence="11 12" key="1">
    <citation type="journal article" date="2007" name="Proc. Natl. Acad. Sci. U.S.A.">
        <title>Dandruff-associated Malassezia genomes reveal convergent and divergent virulence traits shared with plant and human fungal pathogens.</title>
        <authorList>
            <person name="Xu J."/>
            <person name="Saunders C.W."/>
            <person name="Hu P."/>
            <person name="Grant R.A."/>
            <person name="Boekhout T."/>
            <person name="Kuramae E.E."/>
            <person name="Kronstad J.W."/>
            <person name="Deangelis Y.M."/>
            <person name="Reeder N.L."/>
            <person name="Johnstone K.R."/>
            <person name="Leland M."/>
            <person name="Fieno A.M."/>
            <person name="Begley W.M."/>
            <person name="Sun Y."/>
            <person name="Lacey M.P."/>
            <person name="Chaudhary T."/>
            <person name="Keough T."/>
            <person name="Chu L."/>
            <person name="Sears R."/>
            <person name="Yuan B."/>
            <person name="Dawson T.L.Jr."/>
        </authorList>
    </citation>
    <scope>NUCLEOTIDE SEQUENCE [LARGE SCALE GENOMIC DNA]</scope>
    <source>
        <strain evidence="12">ATCC MYA-4612 / CBS 7966</strain>
    </source>
</reference>
<feature type="compositionally biased region" description="Acidic residues" evidence="9">
    <location>
        <begin position="124"/>
        <end position="133"/>
    </location>
</feature>
<gene>
    <name evidence="11" type="ORF">MGL_1292</name>
</gene>
<evidence type="ECO:0000256" key="2">
    <source>
        <dbReference type="ARBA" id="ARBA00020451"/>
    </source>
</evidence>
<feature type="region of interest" description="Disordered" evidence="9">
    <location>
        <begin position="124"/>
        <end position="143"/>
    </location>
</feature>
<dbReference type="GO" id="GO:0000049">
    <property type="term" value="F:tRNA binding"/>
    <property type="evidence" value="ECO:0007669"/>
    <property type="project" value="TreeGrafter"/>
</dbReference>
<dbReference type="PANTHER" id="PTHR13563">
    <property type="entry name" value="TRNA (GUANINE-9-) METHYLTRANSFERASE"/>
    <property type="match status" value="1"/>
</dbReference>
<feature type="domain" description="SAM-dependent MTase TRM10-type" evidence="10">
    <location>
        <begin position="1"/>
        <end position="113"/>
    </location>
</feature>
<keyword evidence="12" id="KW-1185">Reference proteome</keyword>
<protein>
    <recommendedName>
        <fullName evidence="2">tRNA (guanine(9)-N1)-methyltransferase</fullName>
        <ecNumber evidence="1">2.1.1.221</ecNumber>
    </recommendedName>
    <alternativeName>
        <fullName evidence="7">tRNA methyltransferase 10</fullName>
    </alternativeName>
    <alternativeName>
        <fullName evidence="6">tRNA(m1G9)-methyltransferase</fullName>
    </alternativeName>
</protein>
<dbReference type="EMBL" id="AAYY01000003">
    <property type="protein sequence ID" value="EDP44810.1"/>
    <property type="molecule type" value="Genomic_DNA"/>
</dbReference>
<dbReference type="CDD" id="cd18089">
    <property type="entry name" value="SPOUT_Trm10-like"/>
    <property type="match status" value="1"/>
</dbReference>
<evidence type="ECO:0000313" key="11">
    <source>
        <dbReference type="EMBL" id="EDP44810.1"/>
    </source>
</evidence>
<sequence length="143" mass="15815">MGGEPPICEQKDVVYLTADTDNTIDILEPGKVYVIGGIVDRNRYKHLCAKKAEALGLSVARLPIDPSYLDGQKMQARKVLTVNQVFSILIGWTETRDWTAALKRGLPTRKFDTVIGNELEKDEVECSNQDDNESASIECGTSL</sequence>
<evidence type="ECO:0000256" key="1">
    <source>
        <dbReference type="ARBA" id="ARBA00012797"/>
    </source>
</evidence>
<organism evidence="11 12">
    <name type="scientific">Malassezia globosa (strain ATCC MYA-4612 / CBS 7966)</name>
    <name type="common">Dandruff-associated fungus</name>
    <dbReference type="NCBI Taxonomy" id="425265"/>
    <lineage>
        <taxon>Eukaryota</taxon>
        <taxon>Fungi</taxon>
        <taxon>Dikarya</taxon>
        <taxon>Basidiomycota</taxon>
        <taxon>Ustilaginomycotina</taxon>
        <taxon>Malasseziomycetes</taxon>
        <taxon>Malasseziales</taxon>
        <taxon>Malasseziaceae</taxon>
        <taxon>Malassezia</taxon>
    </lineage>
</organism>
<evidence type="ECO:0000256" key="3">
    <source>
        <dbReference type="ARBA" id="ARBA00022603"/>
    </source>
</evidence>
<dbReference type="PROSITE" id="PS51675">
    <property type="entry name" value="SAM_MT_TRM10"/>
    <property type="match status" value="1"/>
</dbReference>
<evidence type="ECO:0000259" key="10">
    <source>
        <dbReference type="PROSITE" id="PS51675"/>
    </source>
</evidence>
<evidence type="ECO:0000256" key="9">
    <source>
        <dbReference type="SAM" id="MobiDB-lite"/>
    </source>
</evidence>
<dbReference type="GO" id="GO:0052905">
    <property type="term" value="F:tRNA (guanosine(9)-N1)-methyltransferase activity"/>
    <property type="evidence" value="ECO:0007669"/>
    <property type="project" value="UniProtKB-EC"/>
</dbReference>
<keyword evidence="5" id="KW-0949">S-adenosyl-L-methionine</keyword>
<name>A8PX16_MALGO</name>
<dbReference type="KEGG" id="mgl:MGL_1292"/>
<dbReference type="GeneID" id="5856329"/>
<dbReference type="InterPro" id="IPR028564">
    <property type="entry name" value="MT_TRM10-typ"/>
</dbReference>
<evidence type="ECO:0000256" key="6">
    <source>
        <dbReference type="ARBA" id="ARBA00031792"/>
    </source>
</evidence>
<evidence type="ECO:0000256" key="7">
    <source>
        <dbReference type="ARBA" id="ARBA00032166"/>
    </source>
</evidence>
<comment type="caution">
    <text evidence="11">The sequence shown here is derived from an EMBL/GenBank/DDBJ whole genome shotgun (WGS) entry which is preliminary data.</text>
</comment>
<dbReference type="InterPro" id="IPR038459">
    <property type="entry name" value="MT_TRM10-typ_sf"/>
</dbReference>
<dbReference type="InterPro" id="IPR007356">
    <property type="entry name" value="tRNA_m1G_MeTrfase_euk"/>
</dbReference>
<dbReference type="EC" id="2.1.1.221" evidence="1"/>
<keyword evidence="4" id="KW-0808">Transferase</keyword>
<evidence type="ECO:0000313" key="12">
    <source>
        <dbReference type="Proteomes" id="UP000008837"/>
    </source>
</evidence>
<dbReference type="Gene3D" id="3.40.1280.30">
    <property type="match status" value="1"/>
</dbReference>
<dbReference type="OMA" id="SASIECG"/>
<dbReference type="Proteomes" id="UP000008837">
    <property type="component" value="Unassembled WGS sequence"/>
</dbReference>
<dbReference type="OrthoDB" id="278300at2759"/>
<evidence type="ECO:0000256" key="8">
    <source>
        <dbReference type="ARBA" id="ARBA00048434"/>
    </source>
</evidence>
<evidence type="ECO:0000256" key="5">
    <source>
        <dbReference type="ARBA" id="ARBA00022691"/>
    </source>
</evidence>
<keyword evidence="3" id="KW-0489">Methyltransferase</keyword>